<dbReference type="RefSeq" id="XP_007923250.1">
    <property type="nucleotide sequence ID" value="XM_007925059.1"/>
</dbReference>
<feature type="region of interest" description="Disordered" evidence="1">
    <location>
        <begin position="272"/>
        <end position="298"/>
    </location>
</feature>
<organism evidence="2 3">
    <name type="scientific">Pseudocercospora fijiensis (strain CIRAD86)</name>
    <name type="common">Black leaf streak disease fungus</name>
    <name type="synonym">Mycosphaerella fijiensis</name>
    <dbReference type="NCBI Taxonomy" id="383855"/>
    <lineage>
        <taxon>Eukaryota</taxon>
        <taxon>Fungi</taxon>
        <taxon>Dikarya</taxon>
        <taxon>Ascomycota</taxon>
        <taxon>Pezizomycotina</taxon>
        <taxon>Dothideomycetes</taxon>
        <taxon>Dothideomycetidae</taxon>
        <taxon>Mycosphaerellales</taxon>
        <taxon>Mycosphaerellaceae</taxon>
        <taxon>Pseudocercospora</taxon>
    </lineage>
</organism>
<name>M3AMG0_PSEFD</name>
<dbReference type="HOGENOM" id="CLU_627178_0_0_1"/>
<protein>
    <submittedName>
        <fullName evidence="2">Uncharacterized protein</fullName>
    </submittedName>
</protein>
<dbReference type="EMBL" id="KB446556">
    <property type="protein sequence ID" value="EME85746.1"/>
    <property type="molecule type" value="Genomic_DNA"/>
</dbReference>
<reference evidence="2 3" key="1">
    <citation type="journal article" date="2012" name="PLoS Pathog.">
        <title>Diverse lifestyles and strategies of plant pathogenesis encoded in the genomes of eighteen Dothideomycetes fungi.</title>
        <authorList>
            <person name="Ohm R.A."/>
            <person name="Feau N."/>
            <person name="Henrissat B."/>
            <person name="Schoch C.L."/>
            <person name="Horwitz B.A."/>
            <person name="Barry K.W."/>
            <person name="Condon B.J."/>
            <person name="Copeland A.C."/>
            <person name="Dhillon B."/>
            <person name="Glaser F."/>
            <person name="Hesse C.N."/>
            <person name="Kosti I."/>
            <person name="LaButti K."/>
            <person name="Lindquist E.A."/>
            <person name="Lucas S."/>
            <person name="Salamov A.A."/>
            <person name="Bradshaw R.E."/>
            <person name="Ciuffetti L."/>
            <person name="Hamelin R.C."/>
            <person name="Kema G.H.J."/>
            <person name="Lawrence C."/>
            <person name="Scott J.A."/>
            <person name="Spatafora J.W."/>
            <person name="Turgeon B.G."/>
            <person name="de Wit P.J.G.M."/>
            <person name="Zhong S."/>
            <person name="Goodwin S.B."/>
            <person name="Grigoriev I.V."/>
        </authorList>
    </citation>
    <scope>NUCLEOTIDE SEQUENCE [LARGE SCALE GENOMIC DNA]</scope>
    <source>
        <strain evidence="2 3">CIRAD86</strain>
    </source>
</reference>
<dbReference type="AlphaFoldDB" id="M3AMG0"/>
<dbReference type="VEuPathDB" id="FungiDB:MYCFIDRAFT_171624"/>
<keyword evidence="3" id="KW-1185">Reference proteome</keyword>
<evidence type="ECO:0000313" key="3">
    <source>
        <dbReference type="Proteomes" id="UP000016932"/>
    </source>
</evidence>
<evidence type="ECO:0000256" key="1">
    <source>
        <dbReference type="SAM" id="MobiDB-lite"/>
    </source>
</evidence>
<dbReference type="Proteomes" id="UP000016932">
    <property type="component" value="Unassembled WGS sequence"/>
</dbReference>
<gene>
    <name evidence="2" type="ORF">MYCFIDRAFT_171624</name>
</gene>
<dbReference type="KEGG" id="pfj:MYCFIDRAFT_171624"/>
<evidence type="ECO:0000313" key="2">
    <source>
        <dbReference type="EMBL" id="EME85746.1"/>
    </source>
</evidence>
<accession>M3AMG0</accession>
<dbReference type="GeneID" id="19332664"/>
<sequence>MVSSSVIIKHPSISYLFFYDVTNLLVSEKAKASPSGTAHLSFGLTPSDALKSCRNTIVKMLLVVPIIMCHDDGVEGGKEIRFASRLPRGREEATRVWIRCLFDDEIGVLDEETLPRCLAGGITEKKRDSLGKKRKAINNLFRFAYFMTSSAPPLLGPGTLLTRRSNTGMGRTIYEREQAILGRSSADMWGRRDGILLVWWKYHSERNQYYCQGVALGVQMAPDRIALFSNAVISRLLTFLLVVYKLPSGVYQLSRTEAVLLLFPDPRRIVSPSKSQNDQAKWGHGEMERSPKRLCSQDSGRWAGKQERQTNLKCASQTASNTLEAAVGLHFETHWQGVDGGQDSIAAPETRVHDAGDGVCGTGTGTVGDIVYFVLVSPIEHRVVGKMGRDACVRAWQGHVAVSSAMGAASSGVVLDLRSVDSSEFTSNHTSPRAAFV</sequence>
<feature type="compositionally biased region" description="Basic and acidic residues" evidence="1">
    <location>
        <begin position="281"/>
        <end position="291"/>
    </location>
</feature>
<proteinExistence type="predicted"/>